<dbReference type="AlphaFoldDB" id="A0A6S7BEY5"/>
<evidence type="ECO:0000313" key="3">
    <source>
        <dbReference type="Proteomes" id="UP000494269"/>
    </source>
</evidence>
<feature type="transmembrane region" description="Helical" evidence="1">
    <location>
        <begin position="20"/>
        <end position="42"/>
    </location>
</feature>
<organism evidence="2 3">
    <name type="scientific">Achromobacter kerstersii</name>
    <dbReference type="NCBI Taxonomy" id="1353890"/>
    <lineage>
        <taxon>Bacteria</taxon>
        <taxon>Pseudomonadati</taxon>
        <taxon>Pseudomonadota</taxon>
        <taxon>Betaproteobacteria</taxon>
        <taxon>Burkholderiales</taxon>
        <taxon>Alcaligenaceae</taxon>
        <taxon>Achromobacter</taxon>
    </lineage>
</organism>
<keyword evidence="3" id="KW-1185">Reference proteome</keyword>
<protein>
    <recommendedName>
        <fullName evidence="4">DUF4019 domain-containing protein</fullName>
    </recommendedName>
</protein>
<evidence type="ECO:0008006" key="4">
    <source>
        <dbReference type="Google" id="ProtNLM"/>
    </source>
</evidence>
<dbReference type="EMBL" id="CADIJQ010000008">
    <property type="protein sequence ID" value="CAB3728767.1"/>
    <property type="molecule type" value="Genomic_DNA"/>
</dbReference>
<sequence length="164" mass="19001">MDEGFWTVSRNITQGRRTWLPLAWLFLVLACLLLPAAGWMFLKSPYEPKGATSAASAFIRDIYADDWQRAYDLTFKNGNTGRTIDEFRAVAARQFCGRVSVLKYWSPLQTHGNRLRRWINGVPLDQDQVWVEFHDSASGCMMSFEIRRTQDDQWKVFNFQSHAG</sequence>
<dbReference type="Proteomes" id="UP000494269">
    <property type="component" value="Unassembled WGS sequence"/>
</dbReference>
<keyword evidence="1" id="KW-0472">Membrane</keyword>
<proteinExistence type="predicted"/>
<keyword evidence="1" id="KW-1133">Transmembrane helix</keyword>
<evidence type="ECO:0000313" key="2">
    <source>
        <dbReference type="EMBL" id="CAB3728767.1"/>
    </source>
</evidence>
<keyword evidence="1" id="KW-0812">Transmembrane</keyword>
<evidence type="ECO:0000256" key="1">
    <source>
        <dbReference type="SAM" id="Phobius"/>
    </source>
</evidence>
<accession>A0A6S7BEY5</accession>
<name>A0A6S7BEY5_9BURK</name>
<reference evidence="2 3" key="1">
    <citation type="submission" date="2020-04" db="EMBL/GenBank/DDBJ databases">
        <authorList>
            <person name="De Canck E."/>
        </authorList>
    </citation>
    <scope>NUCLEOTIDE SEQUENCE [LARGE SCALE GENOMIC DNA]</scope>
    <source>
        <strain evidence="2 3">LMG 3441</strain>
    </source>
</reference>
<gene>
    <name evidence="2" type="ORF">LMG3441_04487</name>
</gene>